<dbReference type="NCBIfam" id="TIGR01760">
    <property type="entry name" value="tape_meas_TP901"/>
    <property type="match status" value="1"/>
</dbReference>
<proteinExistence type="predicted"/>
<dbReference type="Proteomes" id="UP001141183">
    <property type="component" value="Unassembled WGS sequence"/>
</dbReference>
<dbReference type="InterPro" id="IPR010090">
    <property type="entry name" value="Phage_tape_meas"/>
</dbReference>
<sequence>MAGANIKIGASSSDFQNQMREVTRQLKLVSSECGVATEKAKLFGNAQEKLSSIQKELTAKIQAQNQIIGIYKDRIAGINIEIEKEKNKQLDLSQKIDEVNKKKKESIETTGKDSEETKKLSDELKKLKEEYAKSEKAIENNNNKLVEATTKMNNTEKSILKNKKALEDIDKQISNLKLEKLEKGFDKVSQASGKMSDKLKPVSTAIVGTGIASTTASITFEDSMAKVMTIADETIVSYDDMKKAILDLSNQTGISANEIANNVYDAISAGQSTGDAVNFVTESTKLAKAGFAEAGQSLDLLTTIMNSYELEASEVNKVSDILINTQNVGKVTVGELSADMGKLIPTAKSTSVNLEQVATGYALMTSKGIKSAESTTYMNSMLNELSKSGTKVSDSIKNLTGKSFQELIASGKSVGDILNILDENAKANGKSLADMFGSSEAAKAAMILVTDSGNAFNKVLSEMGNVAGATDKAFNTISDTNGNKLRVSFNEVKNSAINMGDTLAPVTEMVANGLSKVTKVLSGLSSEQLKTIATIGGSIVTINLALGAFSKFTAMLRSGVKAYRDLKSFGEKALNVVKKFGASTINSAKAVGNFTTKVGKNMVNATVNGAKAVGNLALNLGKASLQFTKSAIQAGISATKFIAHKTATIASTIATNAMSAAQATLNFIMSLNPITLIIIGITALIAAIVLLWNKCEWFRNLVMTMFESLKIAWNVTIEVFKIIWKSFVDTWNLAVEGIKSIWTSICNFFKSIWDSIVNSIKAVWEGFKNIFSSIGNSITSIWNGLTNTIYSVWENVVSGIKNAWNGIIAPFQSVVNSIKGIWDGIRSMFKLPHFSITGKFSLVPPSIPKVSVDWYYKGAIFKSPTVLGGVGVGDAFNGQGSNAEAIVPLSEMYRNIKGIVDNSTDGDTVIYLTNITELDGEVISEKTTKKVIKKITKGTNNYRRGKGGLAFG</sequence>
<evidence type="ECO:0000256" key="3">
    <source>
        <dbReference type="SAM" id="Phobius"/>
    </source>
</evidence>
<evidence type="ECO:0000256" key="2">
    <source>
        <dbReference type="SAM" id="Coils"/>
    </source>
</evidence>
<dbReference type="RefSeq" id="WP_272470393.1">
    <property type="nucleotide sequence ID" value="NZ_JAMRYU010000012.1"/>
</dbReference>
<evidence type="ECO:0000256" key="1">
    <source>
        <dbReference type="ARBA" id="ARBA00022612"/>
    </source>
</evidence>
<evidence type="ECO:0000313" key="5">
    <source>
        <dbReference type="EMBL" id="MDC4240870.1"/>
    </source>
</evidence>
<dbReference type="PANTHER" id="PTHR37813:SF1">
    <property type="entry name" value="FELS-2 PROPHAGE PROTEIN"/>
    <property type="match status" value="1"/>
</dbReference>
<dbReference type="EMBL" id="JAMRYU010000012">
    <property type="protein sequence ID" value="MDC4240870.1"/>
    <property type="molecule type" value="Genomic_DNA"/>
</dbReference>
<keyword evidence="1" id="KW-1188">Viral release from host cell</keyword>
<accession>A0A9X3XK58</accession>
<dbReference type="Gene3D" id="1.20.120.20">
    <property type="entry name" value="Apolipoprotein"/>
    <property type="match status" value="1"/>
</dbReference>
<name>A0A9X3XK58_9CLOT</name>
<keyword evidence="3" id="KW-1133">Transmembrane helix</keyword>
<keyword evidence="2" id="KW-0175">Coiled coil</keyword>
<evidence type="ECO:0000313" key="6">
    <source>
        <dbReference type="Proteomes" id="UP001141183"/>
    </source>
</evidence>
<gene>
    <name evidence="5" type="ORF">NE398_11945</name>
</gene>
<dbReference type="AlphaFoldDB" id="A0A9X3XK58"/>
<keyword evidence="3" id="KW-0812">Transmembrane</keyword>
<dbReference type="PANTHER" id="PTHR37813">
    <property type="entry name" value="FELS-2 PROPHAGE PROTEIN"/>
    <property type="match status" value="1"/>
</dbReference>
<comment type="caution">
    <text evidence="5">The sequence shown here is derived from an EMBL/GenBank/DDBJ whole genome shotgun (WGS) entry which is preliminary data.</text>
</comment>
<feature type="domain" description="Phage tail tape measure protein" evidence="4">
    <location>
        <begin position="243"/>
        <end position="437"/>
    </location>
</feature>
<feature type="transmembrane region" description="Helical" evidence="3">
    <location>
        <begin position="674"/>
        <end position="693"/>
    </location>
</feature>
<protein>
    <submittedName>
        <fullName evidence="5">Phage tail tape measure protein</fullName>
    </submittedName>
</protein>
<keyword evidence="6" id="KW-1185">Reference proteome</keyword>
<keyword evidence="3" id="KW-0472">Membrane</keyword>
<dbReference type="Pfam" id="PF10145">
    <property type="entry name" value="PhageMin_Tail"/>
    <property type="match status" value="1"/>
</dbReference>
<organism evidence="5 6">
    <name type="scientific">Clostridium tertium</name>
    <dbReference type="NCBI Taxonomy" id="1559"/>
    <lineage>
        <taxon>Bacteria</taxon>
        <taxon>Bacillati</taxon>
        <taxon>Bacillota</taxon>
        <taxon>Clostridia</taxon>
        <taxon>Eubacteriales</taxon>
        <taxon>Clostridiaceae</taxon>
        <taxon>Clostridium</taxon>
    </lineage>
</organism>
<feature type="coiled-coil region" evidence="2">
    <location>
        <begin position="82"/>
        <end position="158"/>
    </location>
</feature>
<evidence type="ECO:0000259" key="4">
    <source>
        <dbReference type="Pfam" id="PF10145"/>
    </source>
</evidence>
<reference evidence="5" key="1">
    <citation type="submission" date="2022-05" db="EMBL/GenBank/DDBJ databases">
        <title>Draft genome sequence of Clostridium tertium strain CP3 isolated from Peru.</title>
        <authorList>
            <person name="Hurtado R."/>
            <person name="Lima L."/>
            <person name="Sousa T."/>
            <person name="Jaiswal A.K."/>
            <person name="Tiwari S."/>
            <person name="Maturrano L."/>
            <person name="Brenig B."/>
            <person name="Azevedo V."/>
        </authorList>
    </citation>
    <scope>NUCLEOTIDE SEQUENCE</scope>
    <source>
        <strain evidence="5">CP3</strain>
    </source>
</reference>